<gene>
    <name evidence="4" type="ORF">ACFPU1_08850</name>
</gene>
<dbReference type="InterPro" id="IPR015421">
    <property type="entry name" value="PyrdxlP-dep_Trfase_major"/>
</dbReference>
<evidence type="ECO:0000256" key="2">
    <source>
        <dbReference type="ARBA" id="ARBA00022898"/>
    </source>
</evidence>
<name>A0ABW0YQS4_9BACI</name>
<evidence type="ECO:0000259" key="3">
    <source>
        <dbReference type="Pfam" id="PF00266"/>
    </source>
</evidence>
<dbReference type="InterPro" id="IPR015424">
    <property type="entry name" value="PyrdxlP-dep_Trfase"/>
</dbReference>
<dbReference type="Pfam" id="PF00266">
    <property type="entry name" value="Aminotran_5"/>
    <property type="match status" value="1"/>
</dbReference>
<dbReference type="Gene3D" id="3.90.1150.10">
    <property type="entry name" value="Aspartate Aminotransferase, domain 1"/>
    <property type="match status" value="1"/>
</dbReference>
<keyword evidence="2" id="KW-0663">Pyridoxal phosphate</keyword>
<dbReference type="PIRSF" id="PIRSF005572">
    <property type="entry name" value="NifS"/>
    <property type="match status" value="1"/>
</dbReference>
<dbReference type="InterPro" id="IPR016454">
    <property type="entry name" value="Cysteine_dSase"/>
</dbReference>
<dbReference type="InterPro" id="IPR015422">
    <property type="entry name" value="PyrdxlP-dep_Trfase_small"/>
</dbReference>
<evidence type="ECO:0000256" key="1">
    <source>
        <dbReference type="ARBA" id="ARBA00001933"/>
    </source>
</evidence>
<dbReference type="NCBIfam" id="NF002806">
    <property type="entry name" value="PRK02948.1"/>
    <property type="match status" value="1"/>
</dbReference>
<proteinExistence type="predicted"/>
<dbReference type="Proteomes" id="UP001596142">
    <property type="component" value="Unassembled WGS sequence"/>
</dbReference>
<dbReference type="PANTHER" id="PTHR11601:SF36">
    <property type="entry name" value="CYSTEINE DESULFURASE NIFS-RELATED"/>
    <property type="match status" value="1"/>
</dbReference>
<dbReference type="Gene3D" id="3.40.640.10">
    <property type="entry name" value="Type I PLP-dependent aspartate aminotransferase-like (Major domain)"/>
    <property type="match status" value="1"/>
</dbReference>
<dbReference type="InterPro" id="IPR000192">
    <property type="entry name" value="Aminotrans_V_dom"/>
</dbReference>
<protein>
    <submittedName>
        <fullName evidence="4">Cysteine desulfurase family protein</fullName>
    </submittedName>
</protein>
<evidence type="ECO:0000313" key="5">
    <source>
        <dbReference type="Proteomes" id="UP001596142"/>
    </source>
</evidence>
<reference evidence="5" key="1">
    <citation type="journal article" date="2019" name="Int. J. Syst. Evol. Microbiol.">
        <title>The Global Catalogue of Microorganisms (GCM) 10K type strain sequencing project: providing services to taxonomists for standard genome sequencing and annotation.</title>
        <authorList>
            <consortium name="The Broad Institute Genomics Platform"/>
            <consortium name="The Broad Institute Genome Sequencing Center for Infectious Disease"/>
            <person name="Wu L."/>
            <person name="Ma J."/>
        </authorList>
    </citation>
    <scope>NUCLEOTIDE SEQUENCE [LARGE SCALE GENOMIC DNA]</scope>
    <source>
        <strain evidence="5">CECT 7184</strain>
    </source>
</reference>
<organism evidence="4 5">
    <name type="scientific">Thalassorhabdus alkalitolerans</name>
    <dbReference type="NCBI Taxonomy" id="2282697"/>
    <lineage>
        <taxon>Bacteria</taxon>
        <taxon>Bacillati</taxon>
        <taxon>Bacillota</taxon>
        <taxon>Bacilli</taxon>
        <taxon>Bacillales</taxon>
        <taxon>Bacillaceae</taxon>
        <taxon>Thalassorhabdus</taxon>
    </lineage>
</organism>
<dbReference type="RefSeq" id="WP_385940194.1">
    <property type="nucleotide sequence ID" value="NZ_JBHSOZ010000003.1"/>
</dbReference>
<feature type="domain" description="Aminotransferase class V" evidence="3">
    <location>
        <begin position="2"/>
        <end position="362"/>
    </location>
</feature>
<dbReference type="PANTHER" id="PTHR11601">
    <property type="entry name" value="CYSTEINE DESULFURYLASE FAMILY MEMBER"/>
    <property type="match status" value="1"/>
</dbReference>
<dbReference type="EMBL" id="JBHSOZ010000003">
    <property type="protein sequence ID" value="MFC5712888.1"/>
    <property type="molecule type" value="Genomic_DNA"/>
</dbReference>
<accession>A0ABW0YQS4</accession>
<evidence type="ECO:0000313" key="4">
    <source>
        <dbReference type="EMBL" id="MFC5712888.1"/>
    </source>
</evidence>
<sequence>MIYLDYSATTPISDLALKTYMHVSTHYFGNASSLHTCGTDAASIIESARSTIASLLSVTPRSIYFTGCGSEANSSALIALAKGNGRNGKQLVTTPLEHPSVLQTFAYLESQGFTVSKVRVNEYGQVCLSHLRELLQEKTVLVSIGHASAELGTIQDLESIGDIVKEHGALFHSDCVQTFGKVMIPVKEAHLDSFSISSHKVYGPKGAGACYISPQTSWDSFFPHTSHEKGLRPGTVDTAGIAAFAAAAEETYSMQTDIEKKVRKLSEYFTKTVLSEESIILEGHPDKRIPGHFALRFDQREGQYIMLELNRRGIAVSTGSACRSGSSSPPASMIALGRSSEEAHGLIRLSMGKFTTRDDIEKAVEIMQNLASREMTGGI</sequence>
<keyword evidence="5" id="KW-1185">Reference proteome</keyword>
<dbReference type="SUPFAM" id="SSF53383">
    <property type="entry name" value="PLP-dependent transferases"/>
    <property type="match status" value="1"/>
</dbReference>
<comment type="cofactor">
    <cofactor evidence="1">
        <name>pyridoxal 5'-phosphate</name>
        <dbReference type="ChEBI" id="CHEBI:597326"/>
    </cofactor>
</comment>
<comment type="caution">
    <text evidence="4">The sequence shown here is derived from an EMBL/GenBank/DDBJ whole genome shotgun (WGS) entry which is preliminary data.</text>
</comment>